<sequence length="221" mass="24133">MRQKGKIRSWNDQKGFGFITPEDGGKDVFMHVSAVRRRGRRPVVGEIASYDLGTDNRGRPRAANVLLPGDRLKPAQGTKGRTVAVVVAIVFLCAISAAVVVGKLPALILWAYIGLSIITFFVYAFDKVAAKDGAWRTSEGTLHGLSLFGGWPGALVAQQFLRHKSKKQSFRSMFFVTVVLNLGMLAGMSTEVGRDVFGSWLGLSNSSDRPFGRATIEWSDQ</sequence>
<dbReference type="PRINTS" id="PR00050">
    <property type="entry name" value="COLDSHOCK"/>
</dbReference>
<dbReference type="GO" id="GO:0003730">
    <property type="term" value="F:mRNA 3'-UTR binding"/>
    <property type="evidence" value="ECO:0007669"/>
    <property type="project" value="TreeGrafter"/>
</dbReference>
<evidence type="ECO:0000313" key="5">
    <source>
        <dbReference type="EMBL" id="TXS90792.1"/>
    </source>
</evidence>
<dbReference type="EMBL" id="VRZA01000007">
    <property type="protein sequence ID" value="TXS90792.1"/>
    <property type="molecule type" value="Genomic_DNA"/>
</dbReference>
<reference evidence="5 6" key="1">
    <citation type="submission" date="2019-08" db="EMBL/GenBank/DDBJ databases">
        <title>Parahaliea maris sp. nov., isolated from the surface seawater.</title>
        <authorList>
            <person name="Liu Y."/>
        </authorList>
    </citation>
    <scope>NUCLEOTIDE SEQUENCE [LARGE SCALE GENOMIC DNA]</scope>
    <source>
        <strain evidence="5 6">HSLHS9</strain>
    </source>
</reference>
<dbReference type="PROSITE" id="PS51857">
    <property type="entry name" value="CSD_2"/>
    <property type="match status" value="1"/>
</dbReference>
<dbReference type="Pfam" id="PF06961">
    <property type="entry name" value="DUF1294"/>
    <property type="match status" value="1"/>
</dbReference>
<evidence type="ECO:0000256" key="1">
    <source>
        <dbReference type="ARBA" id="ARBA00022553"/>
    </source>
</evidence>
<dbReference type="AlphaFoldDB" id="A0A5C8ZT88"/>
<dbReference type="GO" id="GO:0005829">
    <property type="term" value="C:cytosol"/>
    <property type="evidence" value="ECO:0007669"/>
    <property type="project" value="UniProtKB-ARBA"/>
</dbReference>
<dbReference type="SMART" id="SM00357">
    <property type="entry name" value="CSP"/>
    <property type="match status" value="1"/>
</dbReference>
<dbReference type="SUPFAM" id="SSF50249">
    <property type="entry name" value="Nucleic acid-binding proteins"/>
    <property type="match status" value="1"/>
</dbReference>
<dbReference type="GO" id="GO:0043488">
    <property type="term" value="P:regulation of mRNA stability"/>
    <property type="evidence" value="ECO:0007669"/>
    <property type="project" value="TreeGrafter"/>
</dbReference>
<comment type="subcellular location">
    <subcellularLocation>
        <location evidence="2">Cytoplasm</location>
    </subcellularLocation>
</comment>
<keyword evidence="3" id="KW-1133">Transmembrane helix</keyword>
<dbReference type="InterPro" id="IPR010718">
    <property type="entry name" value="DUF1294"/>
</dbReference>
<evidence type="ECO:0000256" key="3">
    <source>
        <dbReference type="SAM" id="Phobius"/>
    </source>
</evidence>
<gene>
    <name evidence="5" type="ORF">FV139_17615</name>
</gene>
<feature type="transmembrane region" description="Helical" evidence="3">
    <location>
        <begin position="82"/>
        <end position="101"/>
    </location>
</feature>
<proteinExistence type="predicted"/>
<dbReference type="PANTHER" id="PTHR12962">
    <property type="entry name" value="CALCIUM-REGULATED HEAT STABLE PROTEIN CRHSP-24-RELATED"/>
    <property type="match status" value="1"/>
</dbReference>
<dbReference type="PROSITE" id="PS00352">
    <property type="entry name" value="CSD_1"/>
    <property type="match status" value="1"/>
</dbReference>
<organism evidence="5 6">
    <name type="scientific">Parahaliea maris</name>
    <dbReference type="NCBI Taxonomy" id="2716870"/>
    <lineage>
        <taxon>Bacteria</taxon>
        <taxon>Pseudomonadati</taxon>
        <taxon>Pseudomonadota</taxon>
        <taxon>Gammaproteobacteria</taxon>
        <taxon>Cellvibrionales</taxon>
        <taxon>Halieaceae</taxon>
        <taxon>Parahaliea</taxon>
    </lineage>
</organism>
<dbReference type="Gene3D" id="2.40.50.140">
    <property type="entry name" value="Nucleic acid-binding proteins"/>
    <property type="match status" value="1"/>
</dbReference>
<dbReference type="InterPro" id="IPR019844">
    <property type="entry name" value="CSD_CS"/>
</dbReference>
<comment type="caution">
    <text evidence="5">The sequence shown here is derived from an EMBL/GenBank/DDBJ whole genome shotgun (WGS) entry which is preliminary data.</text>
</comment>
<dbReference type="RefSeq" id="WP_148069790.1">
    <property type="nucleotide sequence ID" value="NZ_VRZA01000007.1"/>
</dbReference>
<evidence type="ECO:0000313" key="6">
    <source>
        <dbReference type="Proteomes" id="UP000321039"/>
    </source>
</evidence>
<evidence type="ECO:0000256" key="2">
    <source>
        <dbReference type="RuleBase" id="RU000408"/>
    </source>
</evidence>
<protein>
    <submittedName>
        <fullName evidence="5">DUF1294 domain-containing protein</fullName>
    </submittedName>
</protein>
<evidence type="ECO:0000259" key="4">
    <source>
        <dbReference type="PROSITE" id="PS51857"/>
    </source>
</evidence>
<keyword evidence="3" id="KW-0812">Transmembrane</keyword>
<feature type="transmembrane region" description="Helical" evidence="3">
    <location>
        <begin position="172"/>
        <end position="190"/>
    </location>
</feature>
<feature type="transmembrane region" description="Helical" evidence="3">
    <location>
        <begin position="107"/>
        <end position="125"/>
    </location>
</feature>
<dbReference type="InterPro" id="IPR012340">
    <property type="entry name" value="NA-bd_OB-fold"/>
</dbReference>
<keyword evidence="3" id="KW-0472">Membrane</keyword>
<dbReference type="InterPro" id="IPR052069">
    <property type="entry name" value="Ca-reg_mRNA-binding_domain"/>
</dbReference>
<accession>A0A5C8ZT88</accession>
<keyword evidence="6" id="KW-1185">Reference proteome</keyword>
<dbReference type="InterPro" id="IPR002059">
    <property type="entry name" value="CSP_DNA-bd"/>
</dbReference>
<dbReference type="Pfam" id="PF00313">
    <property type="entry name" value="CSD"/>
    <property type="match status" value="1"/>
</dbReference>
<feature type="domain" description="CSD" evidence="4">
    <location>
        <begin position="2"/>
        <end position="67"/>
    </location>
</feature>
<name>A0A5C8ZT88_9GAMM</name>
<dbReference type="Proteomes" id="UP000321039">
    <property type="component" value="Unassembled WGS sequence"/>
</dbReference>
<dbReference type="PANTHER" id="PTHR12962:SF1">
    <property type="entry name" value="COLD SHOCK DOMAIN-CONTAINING PROTEIN CG9705"/>
    <property type="match status" value="1"/>
</dbReference>
<keyword evidence="1" id="KW-0597">Phosphoprotein</keyword>
<dbReference type="InterPro" id="IPR011129">
    <property type="entry name" value="CSD"/>
</dbReference>
<dbReference type="CDD" id="cd04458">
    <property type="entry name" value="CSP_CDS"/>
    <property type="match status" value="1"/>
</dbReference>